<dbReference type="NCBIfam" id="TIGR03696">
    <property type="entry name" value="Rhs_assc_core"/>
    <property type="match status" value="1"/>
</dbReference>
<organism evidence="2 3">
    <name type="scientific">Parazoarcus communis SWub3 = DSM 12120</name>
    <dbReference type="NCBI Taxonomy" id="1121029"/>
    <lineage>
        <taxon>Bacteria</taxon>
        <taxon>Pseudomonadati</taxon>
        <taxon>Pseudomonadota</taxon>
        <taxon>Betaproteobacteria</taxon>
        <taxon>Rhodocyclales</taxon>
        <taxon>Zoogloeaceae</taxon>
        <taxon>Parazoarcus</taxon>
    </lineage>
</organism>
<dbReference type="Gene3D" id="2.180.10.10">
    <property type="entry name" value="RHS repeat-associated core"/>
    <property type="match status" value="1"/>
</dbReference>
<name>A0A323URH7_9RHOO</name>
<reference evidence="2 3" key="1">
    <citation type="submission" date="2018-06" db="EMBL/GenBank/DDBJ databases">
        <title>Azoarcus communis strain SWub3 genome.</title>
        <authorList>
            <person name="Zorraquino Salvo V."/>
            <person name="Toubiana D."/>
            <person name="Blumwald E."/>
        </authorList>
    </citation>
    <scope>NUCLEOTIDE SEQUENCE [LARGE SCALE GENOMIC DNA]</scope>
    <source>
        <strain evidence="2 3">SWub3</strain>
    </source>
</reference>
<dbReference type="AlphaFoldDB" id="A0A323URH7"/>
<evidence type="ECO:0000256" key="1">
    <source>
        <dbReference type="SAM" id="MobiDB-lite"/>
    </source>
</evidence>
<dbReference type="OrthoDB" id="5445630at2"/>
<sequence length="247" mass="26576">PYGEPNVTTGARFRYTGQQYLGELNLYYYKARFYSPALGRFLQTDPIGTADDLNLYAYVGNNPVNFSDPTGLSREEAILLACGPACSGVLPPRPIAPPVSGIPGMAGQGDLDALFYIPPTRAPSGFENVTLPGSLPVLIWNTLGRGVIFNEGANSATQPPAPGEIPNVDWSDPSKPPKGSDGKDWEWRGKPPQGGEKGGYVNPTNPDQSVHPDLNHPAPVGPHWDFTDRGRTPPGWRVFPDGTVKPK</sequence>
<dbReference type="EMBL" id="QKOE01000052">
    <property type="protein sequence ID" value="PZA14260.1"/>
    <property type="molecule type" value="Genomic_DNA"/>
</dbReference>
<protein>
    <recommendedName>
        <fullName evidence="4">Bacterial toxin 37 domain-containing protein</fullName>
    </recommendedName>
</protein>
<evidence type="ECO:0000313" key="3">
    <source>
        <dbReference type="Proteomes" id="UP000248259"/>
    </source>
</evidence>
<comment type="caution">
    <text evidence="2">The sequence shown here is derived from an EMBL/GenBank/DDBJ whole genome shotgun (WGS) entry which is preliminary data.</text>
</comment>
<dbReference type="PANTHER" id="PTHR32305">
    <property type="match status" value="1"/>
</dbReference>
<feature type="compositionally biased region" description="Basic and acidic residues" evidence="1">
    <location>
        <begin position="178"/>
        <end position="189"/>
    </location>
</feature>
<feature type="non-terminal residue" evidence="2">
    <location>
        <position position="1"/>
    </location>
</feature>
<gene>
    <name evidence="2" type="ORF">DNK49_22810</name>
</gene>
<dbReference type="InterPro" id="IPR050708">
    <property type="entry name" value="T6SS_VgrG/RHS"/>
</dbReference>
<proteinExistence type="predicted"/>
<accession>A0A323URH7</accession>
<evidence type="ECO:0008006" key="4">
    <source>
        <dbReference type="Google" id="ProtNLM"/>
    </source>
</evidence>
<dbReference type="RefSeq" id="WP_133255156.1">
    <property type="nucleotide sequence ID" value="NZ_QKOE01000052.1"/>
</dbReference>
<evidence type="ECO:0000313" key="2">
    <source>
        <dbReference type="EMBL" id="PZA14260.1"/>
    </source>
</evidence>
<keyword evidence="3" id="KW-1185">Reference proteome</keyword>
<dbReference type="PRINTS" id="PR00394">
    <property type="entry name" value="RHSPROTEIN"/>
</dbReference>
<feature type="region of interest" description="Disordered" evidence="1">
    <location>
        <begin position="151"/>
        <end position="247"/>
    </location>
</feature>
<dbReference type="InterPro" id="IPR022385">
    <property type="entry name" value="Rhs_assc_core"/>
</dbReference>
<dbReference type="PANTHER" id="PTHR32305:SF15">
    <property type="entry name" value="PROTEIN RHSA-RELATED"/>
    <property type="match status" value="1"/>
</dbReference>
<dbReference type="Proteomes" id="UP000248259">
    <property type="component" value="Unassembled WGS sequence"/>
</dbReference>